<gene>
    <name evidence="7" type="ORF">BN860_00848g</name>
</gene>
<evidence type="ECO:0000256" key="1">
    <source>
        <dbReference type="ARBA" id="ARBA00004173"/>
    </source>
</evidence>
<dbReference type="GO" id="GO:0005762">
    <property type="term" value="C:mitochondrial large ribosomal subunit"/>
    <property type="evidence" value="ECO:0007669"/>
    <property type="project" value="TreeGrafter"/>
</dbReference>
<evidence type="ECO:0000256" key="3">
    <source>
        <dbReference type="ARBA" id="ARBA00022980"/>
    </source>
</evidence>
<dbReference type="GO" id="GO:0003735">
    <property type="term" value="F:structural constituent of ribosome"/>
    <property type="evidence" value="ECO:0007669"/>
    <property type="project" value="InterPro"/>
</dbReference>
<evidence type="ECO:0000313" key="8">
    <source>
        <dbReference type="Proteomes" id="UP000019375"/>
    </source>
</evidence>
<evidence type="ECO:0000256" key="6">
    <source>
        <dbReference type="ARBA" id="ARBA00035191"/>
    </source>
</evidence>
<name>A0A8J2TAC4_ZYGB2</name>
<dbReference type="InterPro" id="IPR007740">
    <property type="entry name" value="Ribosomal_mL49"/>
</dbReference>
<dbReference type="Gene3D" id="3.30.780.10">
    <property type="entry name" value="SUI1-like domain"/>
    <property type="match status" value="1"/>
</dbReference>
<dbReference type="PANTHER" id="PTHR13477">
    <property type="entry name" value="MITOCHONDRIAL 39S RIBOSOMAL PROTEIN L49"/>
    <property type="match status" value="1"/>
</dbReference>
<keyword evidence="4" id="KW-0496">Mitochondrion</keyword>
<keyword evidence="8" id="KW-1185">Reference proteome</keyword>
<dbReference type="AlphaFoldDB" id="A0A8J2TAC4"/>
<dbReference type="EMBL" id="HG316464">
    <property type="protein sequence ID" value="CDF91351.1"/>
    <property type="molecule type" value="Genomic_DNA"/>
</dbReference>
<sequence length="148" mass="16660">MLRTVASRSLQRSLLRPIIRCQSTVENASAGNEISTLETETKEFSVFPRIQDIQINELVGNNSFGEGKYFVQRSTTGNLPVYLDVKNGGSITTEVRKVEGDVVKLRDDLQEQLPHIPKKSWKCILQSNKIVIKGDVVKDLKRVLAETF</sequence>
<organism evidence="7 8">
    <name type="scientific">Zygosaccharomyces bailii (strain CLIB 213 / ATCC 58445 / CBS 680 / BCRC 21525 / NBRC 1098 / NCYC 1416 / NRRL Y-2227)</name>
    <dbReference type="NCBI Taxonomy" id="1333698"/>
    <lineage>
        <taxon>Eukaryota</taxon>
        <taxon>Fungi</taxon>
        <taxon>Dikarya</taxon>
        <taxon>Ascomycota</taxon>
        <taxon>Saccharomycotina</taxon>
        <taxon>Saccharomycetes</taxon>
        <taxon>Saccharomycetales</taxon>
        <taxon>Saccharomycetaceae</taxon>
        <taxon>Zygosaccharomyces</taxon>
    </lineage>
</organism>
<dbReference type="GO" id="GO:0006412">
    <property type="term" value="P:translation"/>
    <property type="evidence" value="ECO:0007669"/>
    <property type="project" value="InterPro"/>
</dbReference>
<keyword evidence="3" id="KW-0689">Ribosomal protein</keyword>
<evidence type="ECO:0000256" key="5">
    <source>
        <dbReference type="ARBA" id="ARBA00023274"/>
    </source>
</evidence>
<evidence type="ECO:0000313" key="7">
    <source>
        <dbReference type="EMBL" id="CDF91351.1"/>
    </source>
</evidence>
<keyword evidence="5" id="KW-0687">Ribonucleoprotein</keyword>
<comment type="similarity">
    <text evidence="2">Belongs to the mitochondrion-specific ribosomal protein mL49 family.</text>
</comment>
<dbReference type="OrthoDB" id="19439at2759"/>
<dbReference type="PANTHER" id="PTHR13477:SF0">
    <property type="entry name" value="LARGE RIBOSOMAL SUBUNIT PROTEIN ML49"/>
    <property type="match status" value="1"/>
</dbReference>
<dbReference type="Proteomes" id="UP000019375">
    <property type="component" value="Unassembled WGS sequence"/>
</dbReference>
<evidence type="ECO:0000256" key="4">
    <source>
        <dbReference type="ARBA" id="ARBA00023128"/>
    </source>
</evidence>
<dbReference type="Pfam" id="PF05046">
    <property type="entry name" value="Img2"/>
    <property type="match status" value="1"/>
</dbReference>
<evidence type="ECO:0000256" key="2">
    <source>
        <dbReference type="ARBA" id="ARBA00005677"/>
    </source>
</evidence>
<protein>
    <recommendedName>
        <fullName evidence="6">Large ribosomal subunit protein mL49</fullName>
    </recommendedName>
</protein>
<reference evidence="8" key="1">
    <citation type="journal article" date="2013" name="Genome Announc.">
        <title>Genome sequence of the food spoilage yeast Zygosaccharomyces bailii CLIB 213(T).</title>
        <authorList>
            <person name="Galeote V."/>
            <person name="Bigey F."/>
            <person name="Devillers H."/>
            <person name="Neuveglise C."/>
            <person name="Dequin S."/>
        </authorList>
    </citation>
    <scope>NUCLEOTIDE SEQUENCE [LARGE SCALE GENOMIC DNA]</scope>
    <source>
        <strain evidence="8">CLIB 213 / ATCC 58445 / CBS 680 / CCRC 21525 / NBRC 1098 / NCYC 1416 / NRRL Y-2227</strain>
    </source>
</reference>
<accession>A0A8J2TAC4</accession>
<comment type="subcellular location">
    <subcellularLocation>
        <location evidence="1">Mitochondrion</location>
    </subcellularLocation>
</comment>
<proteinExistence type="inferred from homology"/>